<reference evidence="4" key="1">
    <citation type="journal article" date="2011" name="MBio">
        <title>Novel metabolic attributes of the genus Cyanothece, comprising a group of unicellular nitrogen-fixing Cyanobacteria.</title>
        <authorList>
            <person name="Bandyopadhyay A."/>
            <person name="Elvitigala T."/>
            <person name="Welsh E."/>
            <person name="Stockel J."/>
            <person name="Liberton M."/>
            <person name="Min H."/>
            <person name="Sherman L.A."/>
            <person name="Pakrasi H.B."/>
        </authorList>
    </citation>
    <scope>NUCLEOTIDE SEQUENCE [LARGE SCALE GENOMIC DNA]</scope>
    <source>
        <strain evidence="4">PCC 8801</strain>
    </source>
</reference>
<dbReference type="Pfam" id="PF05729">
    <property type="entry name" value="NACHT"/>
    <property type="match status" value="1"/>
</dbReference>
<dbReference type="SUPFAM" id="SSF52540">
    <property type="entry name" value="P-loop containing nucleoside triphosphate hydrolases"/>
    <property type="match status" value="1"/>
</dbReference>
<dbReference type="STRING" id="41431.PCC8801_3131"/>
<dbReference type="SUPFAM" id="SSF140869">
    <property type="entry name" value="GUN4-like"/>
    <property type="match status" value="1"/>
</dbReference>
<dbReference type="CDD" id="cd16383">
    <property type="entry name" value="GUN4"/>
    <property type="match status" value="1"/>
</dbReference>
<dbReference type="Gene3D" id="1.10.10.1770">
    <property type="entry name" value="Gun4-like"/>
    <property type="match status" value="1"/>
</dbReference>
<dbReference type="EMBL" id="CP001287">
    <property type="protein sequence ID" value="ACK67112.1"/>
    <property type="molecule type" value="Genomic_DNA"/>
</dbReference>
<proteinExistence type="predicted"/>
<dbReference type="InterPro" id="IPR008629">
    <property type="entry name" value="GUN4-like"/>
</dbReference>
<protein>
    <submittedName>
        <fullName evidence="3">GUN4 domain protein</fullName>
    </submittedName>
</protein>
<dbReference type="Pfam" id="PF05419">
    <property type="entry name" value="GUN4"/>
    <property type="match status" value="1"/>
</dbReference>
<dbReference type="InterPro" id="IPR037215">
    <property type="entry name" value="GUN4-like_sf"/>
</dbReference>
<organism evidence="3 4">
    <name type="scientific">Rippkaea orientalis (strain PCC 8801 / RF-1)</name>
    <name type="common">Cyanothece sp. (strain PCC 8801)</name>
    <dbReference type="NCBI Taxonomy" id="41431"/>
    <lineage>
        <taxon>Bacteria</taxon>
        <taxon>Bacillati</taxon>
        <taxon>Cyanobacteriota</taxon>
        <taxon>Cyanophyceae</taxon>
        <taxon>Oscillatoriophycideae</taxon>
        <taxon>Chroococcales</taxon>
        <taxon>Aphanothecaceae</taxon>
        <taxon>Rippkaea</taxon>
        <taxon>Rippkaea orientalis</taxon>
    </lineage>
</organism>
<feature type="domain" description="NACHT" evidence="2">
    <location>
        <begin position="240"/>
        <end position="395"/>
    </location>
</feature>
<dbReference type="Proteomes" id="UP000008204">
    <property type="component" value="Chromosome"/>
</dbReference>
<dbReference type="Gene3D" id="3.40.50.300">
    <property type="entry name" value="P-loop containing nucleotide triphosphate hydrolases"/>
    <property type="match status" value="1"/>
</dbReference>
<dbReference type="InterPro" id="IPR027417">
    <property type="entry name" value="P-loop_NTPase"/>
</dbReference>
<gene>
    <name evidence="3" type="ordered locus">PCC8801_3131</name>
</gene>
<evidence type="ECO:0000313" key="3">
    <source>
        <dbReference type="EMBL" id="ACK67112.1"/>
    </source>
</evidence>
<dbReference type="AlphaFoldDB" id="B7JXC4"/>
<dbReference type="HOGENOM" id="CLU_009233_0_0_3"/>
<name>B7JXC4_RIPO1</name>
<dbReference type="Gene3D" id="1.25.40.620">
    <property type="match status" value="1"/>
</dbReference>
<feature type="domain" description="GUN4-like" evidence="1">
    <location>
        <begin position="650"/>
        <end position="788"/>
    </location>
</feature>
<accession>B7JXC4</accession>
<evidence type="ECO:0000259" key="2">
    <source>
        <dbReference type="Pfam" id="PF05729"/>
    </source>
</evidence>
<evidence type="ECO:0000313" key="4">
    <source>
        <dbReference type="Proteomes" id="UP000008204"/>
    </source>
</evidence>
<dbReference type="PANTHER" id="PTHR34800">
    <property type="entry name" value="TETRAPYRROLE-BINDING PROTEIN, CHLOROPLASTIC"/>
    <property type="match status" value="1"/>
</dbReference>
<dbReference type="PANTHER" id="PTHR34800:SF1">
    <property type="entry name" value="TETRAPYRROLE-BINDING PROTEIN, CHLOROPLASTIC"/>
    <property type="match status" value="1"/>
</dbReference>
<dbReference type="GO" id="GO:0046906">
    <property type="term" value="F:tetrapyrrole binding"/>
    <property type="evidence" value="ECO:0007669"/>
    <property type="project" value="TreeGrafter"/>
</dbReference>
<dbReference type="eggNOG" id="COG5635">
    <property type="taxonomic scope" value="Bacteria"/>
</dbReference>
<dbReference type="KEGG" id="cyp:PCC8801_3131"/>
<dbReference type="InterPro" id="IPR007111">
    <property type="entry name" value="NACHT_NTPase"/>
</dbReference>
<sequence length="818" mass="95729">MLSVPHQSEKRYIQSNKFNLTAWFFMSSDNPNQPEQEPSLSSLANHQKTTNKFIQGTAQTFIQWMPLLASGGSLISFCLHQEWLQAALNFPIMIVTVIWAAYTESFLKRLREVYEEKARKDVDNLMTWQQKISEALTETIRWQLAGTDDKYLKLQEIPCQDFETEGELSLSFIPQLNEVFVPLELGDLLITGNRGNLLPIPPGFHRGNLNPSEGISIWDLLKNSKQIPSYRHLVLLAWGGYGKTTLLRHVTYIYTQKKQERGVPTLLPVLLRLRDWQEKIAQEHTIDLATFIEHYHIPDLSKKGLSLPPNWAKNHLERGKMLILLDGFDEVRSEWRNPVSNWIACQIKDYRDSYFIMTSRPAGYKEFPQENQHFTGKLYIKKFTLEQQKTFIQRWYLCQERYARGGKMTESIKTIADNRTANLVEQLLEREELADLANNPLMLNMIATLHRSYSGEKLPTRRTELYRDILQLQLWDRPRIKKIQMLLPLDKSQQVLQRLALLMVQENTPQLDYEALINTITPYLNEVDNSLHPRDFIKQIEQVSELLVKKDESHEFAHLSFQGYLAAAEIQRTQQEDLLLQHWQEPWWKETILLYGGQLRNPSPFIRRLININTPEVITLAYNCLKETPRQLDPDVQDQLQLQSISRTVQNARYQKLEEFLKNQQFKEADRETYRVMLETVGKEEEQWLDIKDIDNFPCDDLRIIDHLWVTYSHGKFGFSVQKKIYMDELGGTREYNETIWNEFGDRVGWTKGGGYIGLEDELYELRDTTPIGHLPKYTIHRISSWVSGLGLGFDIVVNLREKIIYFSLLSRAKTCDL</sequence>
<keyword evidence="4" id="KW-1185">Reference proteome</keyword>
<evidence type="ECO:0000259" key="1">
    <source>
        <dbReference type="Pfam" id="PF05419"/>
    </source>
</evidence>